<proteinExistence type="predicted"/>
<gene>
    <name evidence="4" type="ORF">QYE76_008076</name>
</gene>
<evidence type="ECO:0000313" key="5">
    <source>
        <dbReference type="Proteomes" id="UP001231189"/>
    </source>
</evidence>
<dbReference type="Proteomes" id="UP001231189">
    <property type="component" value="Unassembled WGS sequence"/>
</dbReference>
<feature type="compositionally biased region" description="Basic residues" evidence="2">
    <location>
        <begin position="144"/>
        <end position="160"/>
    </location>
</feature>
<organism evidence="4 5">
    <name type="scientific">Lolium multiflorum</name>
    <name type="common">Italian ryegrass</name>
    <name type="synonym">Lolium perenne subsp. multiflorum</name>
    <dbReference type="NCBI Taxonomy" id="4521"/>
    <lineage>
        <taxon>Eukaryota</taxon>
        <taxon>Viridiplantae</taxon>
        <taxon>Streptophyta</taxon>
        <taxon>Embryophyta</taxon>
        <taxon>Tracheophyta</taxon>
        <taxon>Spermatophyta</taxon>
        <taxon>Magnoliopsida</taxon>
        <taxon>Liliopsida</taxon>
        <taxon>Poales</taxon>
        <taxon>Poaceae</taxon>
        <taxon>BOP clade</taxon>
        <taxon>Pooideae</taxon>
        <taxon>Poodae</taxon>
        <taxon>Poeae</taxon>
        <taxon>Poeae Chloroplast Group 2 (Poeae type)</taxon>
        <taxon>Loliodinae</taxon>
        <taxon>Loliinae</taxon>
        <taxon>Lolium</taxon>
    </lineage>
</organism>
<feature type="region of interest" description="Disordered" evidence="2">
    <location>
        <begin position="50"/>
        <end position="94"/>
    </location>
</feature>
<reference evidence="4" key="1">
    <citation type="submission" date="2023-07" db="EMBL/GenBank/DDBJ databases">
        <title>A chromosome-level genome assembly of Lolium multiflorum.</title>
        <authorList>
            <person name="Chen Y."/>
            <person name="Copetti D."/>
            <person name="Kolliker R."/>
            <person name="Studer B."/>
        </authorList>
    </citation>
    <scope>NUCLEOTIDE SEQUENCE</scope>
    <source>
        <strain evidence="4">02402/16</strain>
        <tissue evidence="4">Leaf</tissue>
    </source>
</reference>
<evidence type="ECO:0000313" key="4">
    <source>
        <dbReference type="EMBL" id="KAK1603148.1"/>
    </source>
</evidence>
<keyword evidence="1" id="KW-0863">Zinc-finger</keyword>
<dbReference type="PANTHER" id="PTHR33325:SF10">
    <property type="entry name" value="CCHC-TYPE DOMAIN-CONTAINING PROTEIN"/>
    <property type="match status" value="1"/>
</dbReference>
<feature type="compositionally biased region" description="Low complexity" evidence="2">
    <location>
        <begin position="128"/>
        <end position="141"/>
    </location>
</feature>
<dbReference type="PANTHER" id="PTHR33325">
    <property type="entry name" value="ZINC FINGER, CCHC-TYPE-RELATED"/>
    <property type="match status" value="1"/>
</dbReference>
<accession>A0AAD8QL91</accession>
<evidence type="ECO:0000259" key="3">
    <source>
        <dbReference type="PROSITE" id="PS50158"/>
    </source>
</evidence>
<feature type="region of interest" description="Disordered" evidence="2">
    <location>
        <begin position="128"/>
        <end position="163"/>
    </location>
</feature>
<dbReference type="GO" id="GO:0003676">
    <property type="term" value="F:nucleic acid binding"/>
    <property type="evidence" value="ECO:0007669"/>
    <property type="project" value="InterPro"/>
</dbReference>
<sequence>MLAAMHCHGWAYCIRGPAGRHALPQRPCWPTRSHAAAGPAGRCLPPPRSLANHAPTCTHLPPDGRHPRMRRRSAGSRPRVPAAAPRAAAAAPLVAGARRPSPLRCYARRRRGPAGRHPRPCATVRAAAAPLAGSARLDPGPAGRGHRRPRRAGRPPSARRRLLERPRLAAIAHAPPVSGLGRIGPRGWGVGSERAELPDLGLEIVLEGKEIKGALSAGTPMAPSTTTPAQNAQALHFLRHHSCGTLKNEYMAERSASALWAVLKAWFSRLKYTVQPQAEAEWMRMRFADFKTVGEYSSALHRICTSLLLCGTTITDKEKIEKTLSTFHPTAIQSSRNYRQEKFQQYAALIDALQVDEAQDEVIKKNFSLQPFAGGPSQEVNAGAYKVRKPIMKKRGKKGKKGPNPPNPANNQHAGKGEARPQDCFRCGSKTHFSRQCRAPKHVVDAYKAKKARETHLLQVEAPPAPAAAPVMIPVPNGAPRMAQVEAPEAALQVVPVNAQVPMEVEHVVPPPVPQLDIDAASAMIANEEKLTEMEISAEVDGFLADSI</sequence>
<feature type="compositionally biased region" description="Low complexity" evidence="2">
    <location>
        <begin position="75"/>
        <end position="94"/>
    </location>
</feature>
<dbReference type="AlphaFoldDB" id="A0AAD8QL91"/>
<evidence type="ECO:0000256" key="1">
    <source>
        <dbReference type="PROSITE-ProRule" id="PRU00047"/>
    </source>
</evidence>
<feature type="region of interest" description="Disordered" evidence="2">
    <location>
        <begin position="383"/>
        <end position="421"/>
    </location>
</feature>
<feature type="compositionally biased region" description="Basic residues" evidence="2">
    <location>
        <begin position="386"/>
        <end position="401"/>
    </location>
</feature>
<comment type="caution">
    <text evidence="4">The sequence shown here is derived from an EMBL/GenBank/DDBJ whole genome shotgun (WGS) entry which is preliminary data.</text>
</comment>
<keyword evidence="1" id="KW-0479">Metal-binding</keyword>
<keyword evidence="5" id="KW-1185">Reference proteome</keyword>
<dbReference type="PROSITE" id="PS50158">
    <property type="entry name" value="ZF_CCHC"/>
    <property type="match status" value="1"/>
</dbReference>
<keyword evidence="1" id="KW-0862">Zinc</keyword>
<evidence type="ECO:0000256" key="2">
    <source>
        <dbReference type="SAM" id="MobiDB-lite"/>
    </source>
</evidence>
<dbReference type="EMBL" id="JAUUTY010000114">
    <property type="protein sequence ID" value="KAK1603148.1"/>
    <property type="molecule type" value="Genomic_DNA"/>
</dbReference>
<feature type="domain" description="CCHC-type" evidence="3">
    <location>
        <begin position="424"/>
        <end position="438"/>
    </location>
</feature>
<protein>
    <recommendedName>
        <fullName evidence="3">CCHC-type domain-containing protein</fullName>
    </recommendedName>
</protein>
<dbReference type="InterPro" id="IPR001878">
    <property type="entry name" value="Znf_CCHC"/>
</dbReference>
<dbReference type="GO" id="GO:0008270">
    <property type="term" value="F:zinc ion binding"/>
    <property type="evidence" value="ECO:0007669"/>
    <property type="project" value="UniProtKB-KW"/>
</dbReference>
<name>A0AAD8QL91_LOLMU</name>
<dbReference type="SMART" id="SM00343">
    <property type="entry name" value="ZnF_C2HC"/>
    <property type="match status" value="1"/>
</dbReference>